<name>A0A976N2C2_9VIRU</name>
<dbReference type="EMBL" id="OM869652">
    <property type="protein sequence ID" value="UPW41708.1"/>
    <property type="molecule type" value="Genomic_DNA"/>
</dbReference>
<feature type="domain" description="Replication-associated protein ORF2/G2P" evidence="1">
    <location>
        <begin position="63"/>
        <end position="174"/>
    </location>
</feature>
<protein>
    <submittedName>
        <fullName evidence="2">Replication initiator protein</fullName>
    </submittedName>
</protein>
<sequence length="393" mass="45875">MNFHVKDYNLKKDWVVIDPLSGDTLPAIMQVGCGHCDECIGFKVSRLRKRMLLEMATYGYGQCYFVTLTYDDSHLPADGVCKTDVQLFLKRLRVNLSRKYKGSEFFRYFCASEYGTDTQRAHYHLVLFGLDVLRYMSLFSFKTILADSWRNGFVYVRMCDAGAANYCSKYLYKGSVVPEGKNPCFYLSSRGNGGLGVHYFYNPEHLENLFNSPDGRISVNCCGRVKEVIVPPCIIKRIFGCTLEIARYRYQKLLKCTLYSALWLRAFASERCEHLGIVLPTRKEFEKKFPFIDFSDVKLDFLKCRKFVAQCLDTDSDEFFCTHVLPEIESLVENIEKINKISVDLDLWIKNTYLCEKQLNKVYEYHKRNKQDDEVFDFHREASIFRARPDFHS</sequence>
<reference evidence="2" key="1">
    <citation type="submission" date="2022-02" db="EMBL/GenBank/DDBJ databases">
        <title>Towards deciphering the DNA virus diversity associated with rodent species in the families Cricetidae and Heteromyidae.</title>
        <authorList>
            <person name="Lund M."/>
            <person name="Larsen B.B."/>
            <person name="Gryseels S."/>
            <person name="Kraberger S."/>
            <person name="Rowsey D.M."/>
            <person name="Steger L."/>
            <person name="Yule K.M."/>
            <person name="Upham N.S."/>
            <person name="Worobey M."/>
            <person name="Van Doorslaer K."/>
            <person name="Varsani A."/>
        </authorList>
    </citation>
    <scope>NUCLEOTIDE SEQUENCE</scope>
    <source>
        <strain evidence="2">NeonRodF8_14</strain>
    </source>
</reference>
<accession>A0A976N2C2</accession>
<evidence type="ECO:0000313" key="2">
    <source>
        <dbReference type="EMBL" id="UPW41708.1"/>
    </source>
</evidence>
<evidence type="ECO:0000259" key="1">
    <source>
        <dbReference type="Pfam" id="PF23343"/>
    </source>
</evidence>
<dbReference type="InterPro" id="IPR056906">
    <property type="entry name" value="ORF2/G2P_dom"/>
</dbReference>
<organism evidence="2">
    <name type="scientific">Peromfec virus RodF8_14</name>
    <dbReference type="NCBI Taxonomy" id="2929359"/>
    <lineage>
        <taxon>Viruses</taxon>
        <taxon>Monodnaviria</taxon>
        <taxon>Sangervirae</taxon>
        <taxon>Phixviricota</taxon>
        <taxon>Malgrandaviricetes</taxon>
        <taxon>Petitvirales</taxon>
        <taxon>Microviridae</taxon>
    </lineage>
</organism>
<proteinExistence type="predicted"/>
<dbReference type="Pfam" id="PF23343">
    <property type="entry name" value="REP_ORF2-G2P"/>
    <property type="match status" value="1"/>
</dbReference>